<dbReference type="VEuPathDB" id="CryptoDB:Cvel_1665"/>
<accession>A0A0G4I1M4</accession>
<dbReference type="AlphaFoldDB" id="A0A0G4I1M4"/>
<protein>
    <recommendedName>
        <fullName evidence="3">Ig-like domain-containing protein</fullName>
    </recommendedName>
</protein>
<dbReference type="EMBL" id="CDMZ01004756">
    <property type="protein sequence ID" value="CEM50792.1"/>
    <property type="molecule type" value="Genomic_DNA"/>
</dbReference>
<evidence type="ECO:0000256" key="1">
    <source>
        <dbReference type="SAM" id="SignalP"/>
    </source>
</evidence>
<evidence type="ECO:0008006" key="3">
    <source>
        <dbReference type="Google" id="ProtNLM"/>
    </source>
</evidence>
<evidence type="ECO:0000313" key="2">
    <source>
        <dbReference type="EMBL" id="CEM50792.1"/>
    </source>
</evidence>
<proteinExistence type="predicted"/>
<feature type="signal peptide" evidence="1">
    <location>
        <begin position="1"/>
        <end position="25"/>
    </location>
</feature>
<sequence length="189" mass="20642">MRHPSSTSSLVFLVMSSYTLHTVQCSAYPSLLGVWSSGLNEVITFCSFDTRLKVYAGRTHWPDTPFNQDSAAITVVEYWDDETGDLSYKGVGSSSNGQYTCEWRVQEASLSELPSQSSASNTTSPSSEEVAVPGAAVAYGKYTFLNAPTSGHSYGESGEWNLSFLRDALPEECEQVLNPDDIPLQLVNM</sequence>
<name>A0A0G4I1M4_9ALVE</name>
<keyword evidence="1" id="KW-0732">Signal</keyword>
<gene>
    <name evidence="2" type="ORF">Cvel_1665</name>
</gene>
<feature type="chain" id="PRO_5005192478" description="Ig-like domain-containing protein" evidence="1">
    <location>
        <begin position="26"/>
        <end position="189"/>
    </location>
</feature>
<reference evidence="2" key="1">
    <citation type="submission" date="2014-11" db="EMBL/GenBank/DDBJ databases">
        <authorList>
            <person name="Otto D Thomas"/>
            <person name="Naeem Raeece"/>
        </authorList>
    </citation>
    <scope>NUCLEOTIDE SEQUENCE</scope>
</reference>
<organism evidence="2">
    <name type="scientific">Chromera velia CCMP2878</name>
    <dbReference type="NCBI Taxonomy" id="1169474"/>
    <lineage>
        <taxon>Eukaryota</taxon>
        <taxon>Sar</taxon>
        <taxon>Alveolata</taxon>
        <taxon>Colpodellida</taxon>
        <taxon>Chromeraceae</taxon>
        <taxon>Chromera</taxon>
    </lineage>
</organism>